<keyword evidence="1" id="KW-0732">Signal</keyword>
<proteinExistence type="predicted"/>
<evidence type="ECO:0000256" key="1">
    <source>
        <dbReference type="SAM" id="SignalP"/>
    </source>
</evidence>
<dbReference type="Proteomes" id="UP000064844">
    <property type="component" value="Chromosome"/>
</dbReference>
<dbReference type="InterPro" id="IPR007487">
    <property type="entry name" value="ABC_transpt-TYRBP-like"/>
</dbReference>
<reference evidence="3" key="2">
    <citation type="submission" date="2015-04" db="EMBL/GenBank/DDBJ databases">
        <title>A butyrogenic pathway from the amino acid lysine in a human gut commensal.</title>
        <authorList>
            <person name="de Vos W.M."/>
            <person name="Bui N.T.P."/>
            <person name="Plugge C.M."/>
            <person name="Ritari J."/>
        </authorList>
    </citation>
    <scope>NUCLEOTIDE SEQUENCE [LARGE SCALE GENOMIC DNA]</scope>
    <source>
        <strain evidence="3">AF211</strain>
    </source>
</reference>
<dbReference type="EMBL" id="CP011307">
    <property type="protein sequence ID" value="ALP93250.1"/>
    <property type="molecule type" value="Genomic_DNA"/>
</dbReference>
<protein>
    <submittedName>
        <fullName evidence="2">ABC transporter substrate-binding protein</fullName>
    </submittedName>
</protein>
<dbReference type="InterPro" id="IPR028082">
    <property type="entry name" value="Peripla_BP_I"/>
</dbReference>
<sequence>MKNLSKLTALLSAAAMTLSLAACSGGNAASTPAPVDTSTPTDTAAPSEGATYTVGICQLVTHDALDAATQGFMDALNEALPGQVVFDVQNAAGDSNTCSTIVNSFVADGVDLILANATPALQAATAATADIPILGTSVTEYGVALNIQGFDGTVGGNVSGTSDLAPLDQQAAMIYELFPDAETVGLIYCSAEANSQYQVDTVKAELEKLGYTCELYPFADSNDAAAVTQTACDASDVIYVPTDNTVASNTGIVDNICQPAGVPVVAGEEGITKGCGVATLSISYYDLGVTTGKMAAQILTGEADISSMPIAYAENFTPKYNPVICEALGLTLPENYVAIDME</sequence>
<evidence type="ECO:0000313" key="3">
    <source>
        <dbReference type="Proteomes" id="UP000064844"/>
    </source>
</evidence>
<keyword evidence="3" id="KW-1185">Reference proteome</keyword>
<feature type="signal peptide" evidence="1">
    <location>
        <begin position="1"/>
        <end position="21"/>
    </location>
</feature>
<dbReference type="STRING" id="1297617.IB211_00856c"/>
<dbReference type="PATRIC" id="fig|1297617.4.peg.869"/>
<dbReference type="CDD" id="cd06325">
    <property type="entry name" value="PBP1_ABC_unchar_transporter"/>
    <property type="match status" value="1"/>
</dbReference>
<dbReference type="AlphaFoldDB" id="A0A0S2W1Y5"/>
<organism evidence="2 3">
    <name type="scientific">Intestinimonas butyriciproducens</name>
    <dbReference type="NCBI Taxonomy" id="1297617"/>
    <lineage>
        <taxon>Bacteria</taxon>
        <taxon>Bacillati</taxon>
        <taxon>Bacillota</taxon>
        <taxon>Clostridia</taxon>
        <taxon>Eubacteriales</taxon>
        <taxon>Intestinimonas</taxon>
    </lineage>
</organism>
<dbReference type="RefSeq" id="WP_058117217.1">
    <property type="nucleotide sequence ID" value="NZ_CP011307.1"/>
</dbReference>
<dbReference type="KEGG" id="ibu:IB211_00856c"/>
<dbReference type="Pfam" id="PF04392">
    <property type="entry name" value="ABC_sub_bind"/>
    <property type="match status" value="1"/>
</dbReference>
<dbReference type="Gene3D" id="3.40.50.2300">
    <property type="match status" value="2"/>
</dbReference>
<dbReference type="PANTHER" id="PTHR35271">
    <property type="entry name" value="ABC TRANSPORTER, SUBSTRATE-BINDING LIPOPROTEIN-RELATED"/>
    <property type="match status" value="1"/>
</dbReference>
<dbReference type="PROSITE" id="PS51257">
    <property type="entry name" value="PROKAR_LIPOPROTEIN"/>
    <property type="match status" value="1"/>
</dbReference>
<gene>
    <name evidence="2" type="ORF">IB211_00856c</name>
</gene>
<feature type="chain" id="PRO_5038967211" evidence="1">
    <location>
        <begin position="22"/>
        <end position="342"/>
    </location>
</feature>
<dbReference type="PANTHER" id="PTHR35271:SF1">
    <property type="entry name" value="ABC TRANSPORTER, SUBSTRATE-BINDING LIPOPROTEIN"/>
    <property type="match status" value="1"/>
</dbReference>
<dbReference type="eggNOG" id="COG2984">
    <property type="taxonomic scope" value="Bacteria"/>
</dbReference>
<dbReference type="SUPFAM" id="SSF53822">
    <property type="entry name" value="Periplasmic binding protein-like I"/>
    <property type="match status" value="1"/>
</dbReference>
<evidence type="ECO:0000313" key="2">
    <source>
        <dbReference type="EMBL" id="ALP93250.1"/>
    </source>
</evidence>
<accession>A0A0S2W1Y5</accession>
<name>A0A0S2W1Y5_9FIRM</name>
<reference evidence="2 3" key="1">
    <citation type="journal article" date="2015" name="Nat. Commun.">
        <title>Production of butyrate from lysine and the Amadori product fructoselysine by a human gut commensal.</title>
        <authorList>
            <person name="Bui T.P."/>
            <person name="Ritari J."/>
            <person name="Boeren S."/>
            <person name="de Waard P."/>
            <person name="Plugge C.M."/>
            <person name="de Vos W.M."/>
        </authorList>
    </citation>
    <scope>NUCLEOTIDE SEQUENCE [LARGE SCALE GENOMIC DNA]</scope>
    <source>
        <strain evidence="2 3">AF211</strain>
    </source>
</reference>